<dbReference type="EC" id="4.2.1.96" evidence="3"/>
<organism evidence="7 8">
    <name type="scientific">Cyclotella atomus</name>
    <dbReference type="NCBI Taxonomy" id="382360"/>
    <lineage>
        <taxon>Eukaryota</taxon>
        <taxon>Sar</taxon>
        <taxon>Stramenopiles</taxon>
        <taxon>Ochrophyta</taxon>
        <taxon>Bacillariophyta</taxon>
        <taxon>Coscinodiscophyceae</taxon>
        <taxon>Thalassiosirophycidae</taxon>
        <taxon>Stephanodiscales</taxon>
        <taxon>Stephanodiscaceae</taxon>
        <taxon>Cyclotella</taxon>
    </lineage>
</organism>
<proteinExistence type="inferred from homology"/>
<dbReference type="AlphaFoldDB" id="A0ABD3NMX4"/>
<dbReference type="InterPro" id="IPR036428">
    <property type="entry name" value="PCD_sf"/>
</dbReference>
<protein>
    <recommendedName>
        <fullName evidence="3">4a-hydroxytetrahydrobiopterin dehydratase</fullName>
        <ecNumber evidence="3">4.2.1.96</ecNumber>
    </recommendedName>
    <alternativeName>
        <fullName evidence="5">4-alpha-hydroxy-tetrahydropterin dehydratase</fullName>
    </alternativeName>
</protein>
<evidence type="ECO:0000256" key="4">
    <source>
        <dbReference type="ARBA" id="ARBA00023239"/>
    </source>
</evidence>
<gene>
    <name evidence="7" type="ORF">ACHAWO_013070</name>
</gene>
<dbReference type="PANTHER" id="PTHR12599">
    <property type="entry name" value="PTERIN-4-ALPHA-CARBINOLAMINE DEHYDRATASE"/>
    <property type="match status" value="1"/>
</dbReference>
<dbReference type="SUPFAM" id="SSF55248">
    <property type="entry name" value="PCD-like"/>
    <property type="match status" value="1"/>
</dbReference>
<dbReference type="PANTHER" id="PTHR12599:SF0">
    <property type="entry name" value="PTERIN-4-ALPHA-CARBINOLAMINE DEHYDRATASE"/>
    <property type="match status" value="1"/>
</dbReference>
<dbReference type="Pfam" id="PF01329">
    <property type="entry name" value="Pterin_4a"/>
    <property type="match status" value="1"/>
</dbReference>
<dbReference type="Proteomes" id="UP001530400">
    <property type="component" value="Unassembled WGS sequence"/>
</dbReference>
<evidence type="ECO:0000256" key="3">
    <source>
        <dbReference type="ARBA" id="ARBA00013252"/>
    </source>
</evidence>
<comment type="similarity">
    <text evidence="2">Belongs to the pterin-4-alpha-carbinolamine dehydratase family.</text>
</comment>
<dbReference type="InterPro" id="IPR001533">
    <property type="entry name" value="Pterin_deHydtase"/>
</dbReference>
<evidence type="ECO:0000256" key="6">
    <source>
        <dbReference type="SAM" id="MobiDB-lite"/>
    </source>
</evidence>
<accession>A0ABD3NMX4</accession>
<name>A0ABD3NMX4_9STRA</name>
<dbReference type="GO" id="GO:0008124">
    <property type="term" value="F:4-alpha-hydroxytetrahydrobiopterin dehydratase activity"/>
    <property type="evidence" value="ECO:0007669"/>
    <property type="project" value="UniProtKB-EC"/>
</dbReference>
<feature type="region of interest" description="Disordered" evidence="6">
    <location>
        <begin position="113"/>
        <end position="136"/>
    </location>
</feature>
<evidence type="ECO:0000313" key="7">
    <source>
        <dbReference type="EMBL" id="KAL3777189.1"/>
    </source>
</evidence>
<keyword evidence="8" id="KW-1185">Reference proteome</keyword>
<evidence type="ECO:0000256" key="5">
    <source>
        <dbReference type="ARBA" id="ARBA00030497"/>
    </source>
</evidence>
<evidence type="ECO:0000256" key="1">
    <source>
        <dbReference type="ARBA" id="ARBA00001554"/>
    </source>
</evidence>
<keyword evidence="4" id="KW-0456">Lyase</keyword>
<dbReference type="EMBL" id="JALLPJ020001058">
    <property type="protein sequence ID" value="KAL3777189.1"/>
    <property type="molecule type" value="Genomic_DNA"/>
</dbReference>
<evidence type="ECO:0000256" key="2">
    <source>
        <dbReference type="ARBA" id="ARBA00006472"/>
    </source>
</evidence>
<dbReference type="Gene3D" id="3.30.1360.20">
    <property type="entry name" value="Transcriptional coactivator/pterin dehydratase"/>
    <property type="match status" value="1"/>
</dbReference>
<reference evidence="7 8" key="1">
    <citation type="submission" date="2024-10" db="EMBL/GenBank/DDBJ databases">
        <title>Updated reference genomes for cyclostephanoid diatoms.</title>
        <authorList>
            <person name="Roberts W.R."/>
            <person name="Alverson A.J."/>
        </authorList>
    </citation>
    <scope>NUCLEOTIDE SEQUENCE [LARGE SCALE GENOMIC DNA]</scope>
    <source>
        <strain evidence="7 8">AJA010-31</strain>
    </source>
</reference>
<feature type="compositionally biased region" description="Polar residues" evidence="6">
    <location>
        <begin position="120"/>
        <end position="136"/>
    </location>
</feature>
<sequence length="462" mass="52101">MLLCSKEAHSLSSAASRKFNRREAVKIIDLALMSAILMSSPRSVIAEEETRQKSNRPYAPLQALLPVTRLKLWVDEAFAAATGIGVIQDASERYIALQRIDHVLSNRPNLFQGETERKSASPSTAQLTTAVSSANKDQYRQNRMNLDLGDKMNAMLNQADVERQWGILQYAERKREESNEMRAAFNFYTRQLTYGDEYLLTASKEERKKMIRNDELPTLSAVITSDLDQRDLYRNQFLTAIDDAIAESAYDMKLNAEELDLTDLIDLVKQAHDSIETWFSLIPSADVDDAIGANTRPHTLQTLPSPITHIIHADHVGVSPYFETQSFMLASQNQSNMAACTAKCTPCESLDKSHILTNEQIVSELENLKLWRLNDNGHLSFSYVARNFQKALDSINAIGVIAEREGHHPNIHLTSYRNVEIVLYTHSLGGVTVNDVTLATLIQDVEIDYSPKWKKENLGMRK</sequence>
<comment type="caution">
    <text evidence="7">The sequence shown here is derived from an EMBL/GenBank/DDBJ whole genome shotgun (WGS) entry which is preliminary data.</text>
</comment>
<comment type="catalytic activity">
    <reaction evidence="1">
        <text>(4aS,6R)-4a-hydroxy-L-erythro-5,6,7,8-tetrahydrobiopterin = (6R)-L-erythro-6,7-dihydrobiopterin + H2O</text>
        <dbReference type="Rhea" id="RHEA:11920"/>
        <dbReference type="ChEBI" id="CHEBI:15377"/>
        <dbReference type="ChEBI" id="CHEBI:15642"/>
        <dbReference type="ChEBI" id="CHEBI:43120"/>
        <dbReference type="EC" id="4.2.1.96"/>
    </reaction>
</comment>
<evidence type="ECO:0000313" key="8">
    <source>
        <dbReference type="Proteomes" id="UP001530400"/>
    </source>
</evidence>